<proteinExistence type="predicted"/>
<accession>A0A4Q0SWL6</accession>
<feature type="transmembrane region" description="Helical" evidence="1">
    <location>
        <begin position="69"/>
        <end position="92"/>
    </location>
</feature>
<evidence type="ECO:0000313" key="3">
    <source>
        <dbReference type="EMBL" id="RXH54812.1"/>
    </source>
</evidence>
<comment type="caution">
    <text evidence="3">The sequence shown here is derived from an EMBL/GenBank/DDBJ whole genome shotgun (WGS) entry which is preliminary data.</text>
</comment>
<dbReference type="InterPro" id="IPR041916">
    <property type="entry name" value="Anti_sigma_zinc_sf"/>
</dbReference>
<dbReference type="EMBL" id="RDSM01000003">
    <property type="protein sequence ID" value="RXH54812.1"/>
    <property type="molecule type" value="Genomic_DNA"/>
</dbReference>
<dbReference type="AlphaFoldDB" id="A0A4Q0SWL6"/>
<organism evidence="3 4">
    <name type="scientific">Granulicella sibirica</name>
    <dbReference type="NCBI Taxonomy" id="2479048"/>
    <lineage>
        <taxon>Bacteria</taxon>
        <taxon>Pseudomonadati</taxon>
        <taxon>Acidobacteriota</taxon>
        <taxon>Terriglobia</taxon>
        <taxon>Terriglobales</taxon>
        <taxon>Acidobacteriaceae</taxon>
        <taxon>Granulicella</taxon>
    </lineage>
</organism>
<gene>
    <name evidence="3" type="ORF">GRAN_3916</name>
</gene>
<reference evidence="4" key="2">
    <citation type="submission" date="2019-02" db="EMBL/GenBank/DDBJ databases">
        <title>Granulicella sibirica sp. nov., a psychrotolerant acidobacterium isolated from an organic soil layer in forested tundra, West Siberia.</title>
        <authorList>
            <person name="Oshkin I.Y."/>
            <person name="Kulichevskaya I.S."/>
            <person name="Rijpstra W.I.C."/>
            <person name="Sinninghe Damste J.S."/>
            <person name="Rakitin A.L."/>
            <person name="Ravin N.V."/>
            <person name="Dedysh S.N."/>
        </authorList>
    </citation>
    <scope>NUCLEOTIDE SEQUENCE [LARGE SCALE GENOMIC DNA]</scope>
    <source>
        <strain evidence="4">AF10</strain>
    </source>
</reference>
<reference evidence="3 4" key="1">
    <citation type="submission" date="2018-11" db="EMBL/GenBank/DDBJ databases">
        <authorList>
            <person name="Mardanov A.V."/>
            <person name="Ravin N.V."/>
            <person name="Dedysh S.N."/>
        </authorList>
    </citation>
    <scope>NUCLEOTIDE SEQUENCE [LARGE SCALE GENOMIC DNA]</scope>
    <source>
        <strain evidence="3 4">AF10</strain>
    </source>
</reference>
<keyword evidence="1" id="KW-0812">Transmembrane</keyword>
<evidence type="ECO:0000256" key="1">
    <source>
        <dbReference type="SAM" id="Phobius"/>
    </source>
</evidence>
<keyword evidence="4" id="KW-1185">Reference proteome</keyword>
<sequence length="223" mass="23909">MNHKDAIQESSIERYILGELNGPARERFEDHLFDCKECADDLKAGVVFLEASRDELPALAYSRSQKPAWYAWILSPALLAPALAACLLVIGYDTTVVIPGARHEATQASSPAIINGVSLAAGTARSEDIKEVHAPRGGSFFVSFDIPAQNSYAAYVCSLYSPSGALVWHGEVTAEQAKDTVTVRIPSASTQAGINRLIVEGKSPSGIIGPAELSRYQFSLSLD</sequence>
<dbReference type="Proteomes" id="UP000289437">
    <property type="component" value="Unassembled WGS sequence"/>
</dbReference>
<dbReference type="InterPro" id="IPR027383">
    <property type="entry name" value="Znf_put"/>
</dbReference>
<name>A0A4Q0SWL6_9BACT</name>
<keyword evidence="1" id="KW-1133">Transmembrane helix</keyword>
<dbReference type="Pfam" id="PF13490">
    <property type="entry name" value="zf-HC2"/>
    <property type="match status" value="1"/>
</dbReference>
<feature type="domain" description="Putative zinc-finger" evidence="2">
    <location>
        <begin position="14"/>
        <end position="39"/>
    </location>
</feature>
<protein>
    <recommendedName>
        <fullName evidence="2">Putative zinc-finger domain-containing protein</fullName>
    </recommendedName>
</protein>
<keyword evidence="1" id="KW-0472">Membrane</keyword>
<dbReference type="RefSeq" id="WP_128914544.1">
    <property type="nucleotide sequence ID" value="NZ_RDSM01000003.1"/>
</dbReference>
<dbReference type="OrthoDB" id="118631at2"/>
<evidence type="ECO:0000259" key="2">
    <source>
        <dbReference type="Pfam" id="PF13490"/>
    </source>
</evidence>
<dbReference type="Gene3D" id="1.10.10.1320">
    <property type="entry name" value="Anti-sigma factor, zinc-finger domain"/>
    <property type="match status" value="1"/>
</dbReference>
<evidence type="ECO:0000313" key="4">
    <source>
        <dbReference type="Proteomes" id="UP000289437"/>
    </source>
</evidence>